<dbReference type="Proteomes" id="UP000226431">
    <property type="component" value="Unassembled WGS sequence"/>
</dbReference>
<evidence type="ECO:0000256" key="5">
    <source>
        <dbReference type="SAM" id="Coils"/>
    </source>
</evidence>
<evidence type="ECO:0000256" key="2">
    <source>
        <dbReference type="ARBA" id="ARBA00023186"/>
    </source>
</evidence>
<comment type="similarity">
    <text evidence="1 4">Belongs to the prefoldin subunit beta family.</text>
</comment>
<evidence type="ECO:0000313" key="6">
    <source>
        <dbReference type="EMBL" id="PHH70499.1"/>
    </source>
</evidence>
<evidence type="ECO:0000256" key="3">
    <source>
        <dbReference type="ARBA" id="ARBA00024667"/>
    </source>
</evidence>
<dbReference type="STRING" id="2004952.A0A2C5XFG2"/>
<gene>
    <name evidence="6" type="ORF">CDD80_5964</name>
</gene>
<proteinExistence type="inferred from homology"/>
<accession>A0A2C5XFG2</accession>
<dbReference type="Gene3D" id="1.10.287.370">
    <property type="match status" value="1"/>
</dbReference>
<evidence type="ECO:0000256" key="4">
    <source>
        <dbReference type="PIRNR" id="PIRNR016477"/>
    </source>
</evidence>
<dbReference type="PANTHER" id="PTHR21100">
    <property type="entry name" value="PREFOLDIN SUBUNIT 4"/>
    <property type="match status" value="1"/>
</dbReference>
<dbReference type="GO" id="GO:0016272">
    <property type="term" value="C:prefoldin complex"/>
    <property type="evidence" value="ECO:0007669"/>
    <property type="project" value="UniProtKB-UniRule"/>
</dbReference>
<dbReference type="PIRSF" id="PIRSF016477">
    <property type="entry name" value="Prefoldin_subunit_4"/>
    <property type="match status" value="1"/>
</dbReference>
<dbReference type="EMBL" id="NJES01000619">
    <property type="protein sequence ID" value="PHH70499.1"/>
    <property type="molecule type" value="Genomic_DNA"/>
</dbReference>
<dbReference type="GO" id="GO:0006457">
    <property type="term" value="P:protein folding"/>
    <property type="evidence" value="ECO:0007669"/>
    <property type="project" value="UniProtKB-UniRule"/>
</dbReference>
<keyword evidence="2 4" id="KW-0143">Chaperone</keyword>
<sequence>MLPNHPNIAYSTGLKLSKQDEEAAQEVQVRRQDQDKINKFSRLHQRALALDEELELKTKEKEELDDLATELELADEDDKIRFKVGDAFFHVPLEQAQQMLESSAESISQDRSQLEEKMASVREEMTQLKVDLYARFGKQINLET</sequence>
<dbReference type="GO" id="GO:0005737">
    <property type="term" value="C:cytoplasm"/>
    <property type="evidence" value="ECO:0007669"/>
    <property type="project" value="TreeGrafter"/>
</dbReference>
<name>A0A2C5XFG2_9HYPO</name>
<dbReference type="InterPro" id="IPR009053">
    <property type="entry name" value="Prefoldin"/>
</dbReference>
<dbReference type="AlphaFoldDB" id="A0A2C5XFG2"/>
<dbReference type="InterPro" id="IPR016661">
    <property type="entry name" value="PFDN4"/>
</dbReference>
<dbReference type="GO" id="GO:0051082">
    <property type="term" value="F:unfolded protein binding"/>
    <property type="evidence" value="ECO:0007669"/>
    <property type="project" value="InterPro"/>
</dbReference>
<dbReference type="OrthoDB" id="10250441at2759"/>
<comment type="caution">
    <text evidence="6">The sequence shown here is derived from an EMBL/GenBank/DDBJ whole genome shotgun (WGS) entry which is preliminary data.</text>
</comment>
<reference evidence="6 7" key="1">
    <citation type="submission" date="2017-06" db="EMBL/GenBank/DDBJ databases">
        <title>Ant-infecting Ophiocordyceps genomes reveal a high diversity of potential behavioral manipulation genes and a possible major role for enterotoxins.</title>
        <authorList>
            <person name="De Bekker C."/>
            <person name="Evans H.C."/>
            <person name="Brachmann A."/>
            <person name="Hughes D.P."/>
        </authorList>
    </citation>
    <scope>NUCLEOTIDE SEQUENCE [LARGE SCALE GENOMIC DNA]</scope>
    <source>
        <strain evidence="6 7">Map16</strain>
    </source>
</reference>
<evidence type="ECO:0000256" key="1">
    <source>
        <dbReference type="ARBA" id="ARBA00008045"/>
    </source>
</evidence>
<dbReference type="SUPFAM" id="SSF46579">
    <property type="entry name" value="Prefoldin"/>
    <property type="match status" value="1"/>
</dbReference>
<protein>
    <recommendedName>
        <fullName evidence="4">Prefoldin subunit 4</fullName>
    </recommendedName>
</protein>
<dbReference type="CDD" id="cd23165">
    <property type="entry name" value="Prefoldin_4"/>
    <property type="match status" value="1"/>
</dbReference>
<keyword evidence="5" id="KW-0175">Coiled coil</keyword>
<organism evidence="6 7">
    <name type="scientific">Ophiocordyceps camponoti-rufipedis</name>
    <dbReference type="NCBI Taxonomy" id="2004952"/>
    <lineage>
        <taxon>Eukaryota</taxon>
        <taxon>Fungi</taxon>
        <taxon>Dikarya</taxon>
        <taxon>Ascomycota</taxon>
        <taxon>Pezizomycotina</taxon>
        <taxon>Sordariomycetes</taxon>
        <taxon>Hypocreomycetidae</taxon>
        <taxon>Hypocreales</taxon>
        <taxon>Ophiocordycipitaceae</taxon>
        <taxon>Ophiocordyceps</taxon>
    </lineage>
</organism>
<dbReference type="InterPro" id="IPR002777">
    <property type="entry name" value="PFD_beta-like"/>
</dbReference>
<dbReference type="FunFam" id="1.10.287.370:FF:000005">
    <property type="entry name" value="Prefoldin subunit 4"/>
    <property type="match status" value="1"/>
</dbReference>
<feature type="coiled-coil region" evidence="5">
    <location>
        <begin position="47"/>
        <end position="131"/>
    </location>
</feature>
<comment type="subunit">
    <text evidence="4">Heterohexamer of two PFD-alpha type and four PFD-beta type subunits.</text>
</comment>
<comment type="function">
    <text evidence="3 4">Binds specifically to cytosolic chaperonin (c-CPN) and transfers target proteins to it. Binds to nascent polypeptide chain and promotes folding in an environment in which there are many competing pathways for nonnative proteins.</text>
</comment>
<keyword evidence="7" id="KW-1185">Reference proteome</keyword>
<dbReference type="PANTHER" id="PTHR21100:SF9">
    <property type="entry name" value="PREFOLDIN SUBUNIT 4"/>
    <property type="match status" value="1"/>
</dbReference>
<evidence type="ECO:0000313" key="7">
    <source>
        <dbReference type="Proteomes" id="UP000226431"/>
    </source>
</evidence>
<dbReference type="Pfam" id="PF01920">
    <property type="entry name" value="Prefoldin_2"/>
    <property type="match status" value="1"/>
</dbReference>